<feature type="transmembrane region" description="Helical" evidence="1">
    <location>
        <begin position="162"/>
        <end position="181"/>
    </location>
</feature>
<feature type="transmembrane region" description="Helical" evidence="1">
    <location>
        <begin position="103"/>
        <end position="123"/>
    </location>
</feature>
<feature type="transmembrane region" description="Helical" evidence="1">
    <location>
        <begin position="12"/>
        <end position="35"/>
    </location>
</feature>
<keyword evidence="1" id="KW-1133">Transmembrane helix</keyword>
<proteinExistence type="predicted"/>
<reference evidence="2 3" key="1">
    <citation type="submission" date="2018-08" db="EMBL/GenBank/DDBJ databases">
        <title>Comparative genomics of wild bee and flower associated Lactobacillus reveals potential adaptation to the bee host.</title>
        <authorList>
            <person name="Vuong H.Q."/>
            <person name="Mcfrederick Q.S."/>
        </authorList>
    </citation>
    <scope>NUCLEOTIDE SEQUENCE [LARGE SCALE GENOMIC DNA]</scope>
    <source>
        <strain evidence="2 3">HV_04</strain>
    </source>
</reference>
<keyword evidence="1" id="KW-0812">Transmembrane</keyword>
<evidence type="ECO:0000256" key="1">
    <source>
        <dbReference type="SAM" id="Phobius"/>
    </source>
</evidence>
<dbReference type="RefSeq" id="WP_105987866.1">
    <property type="nucleotide sequence ID" value="NZ_POST01000003.1"/>
</dbReference>
<organism evidence="2 3">
    <name type="scientific">Apilactobacillus timberlakei</name>
    <dbReference type="NCBI Taxonomy" id="2008380"/>
    <lineage>
        <taxon>Bacteria</taxon>
        <taxon>Bacillati</taxon>
        <taxon>Bacillota</taxon>
        <taxon>Bacilli</taxon>
        <taxon>Lactobacillales</taxon>
        <taxon>Lactobacillaceae</taxon>
        <taxon>Apilactobacillus</taxon>
    </lineage>
</organism>
<evidence type="ECO:0000313" key="2">
    <source>
        <dbReference type="EMBL" id="TPR14138.1"/>
    </source>
</evidence>
<evidence type="ECO:0000313" key="3">
    <source>
        <dbReference type="Proteomes" id="UP000767392"/>
    </source>
</evidence>
<protein>
    <submittedName>
        <fullName evidence="2">Uncharacterized protein</fullName>
    </submittedName>
</protein>
<gene>
    <name evidence="2" type="ORF">DY048_04120</name>
</gene>
<keyword evidence="3" id="KW-1185">Reference proteome</keyword>
<feature type="transmembrane region" description="Helical" evidence="1">
    <location>
        <begin position="47"/>
        <end position="67"/>
    </location>
</feature>
<sequence>MFKKINMSIKGWIFAVVIFLLAVYFGFINFHYAGIKMIEINFLFTDFAIYFKELVMAIFFLVIYLLFSMIPSKKFMMIPNLFLLMSAGQSLVQFYYTLPRLNILGSIAEFIITLSILGMAYSFSSISFDVMDNLNENSGGTFLGKWTSQVNSSLMKHWQMPLISIIIYVIFVSITVVTGVIK</sequence>
<comment type="caution">
    <text evidence="2">The sequence shown here is derived from an EMBL/GenBank/DDBJ whole genome shotgun (WGS) entry which is preliminary data.</text>
</comment>
<name>A0ABY2YS86_9LACO</name>
<keyword evidence="1" id="KW-0472">Membrane</keyword>
<dbReference type="Proteomes" id="UP000767392">
    <property type="component" value="Unassembled WGS sequence"/>
</dbReference>
<dbReference type="EMBL" id="QUAM01000003">
    <property type="protein sequence ID" value="TPR14138.1"/>
    <property type="molecule type" value="Genomic_DNA"/>
</dbReference>
<accession>A0ABY2YS86</accession>